<dbReference type="GO" id="GO:0005840">
    <property type="term" value="C:ribosome"/>
    <property type="evidence" value="ECO:0007669"/>
    <property type="project" value="UniProtKB-KW"/>
</dbReference>
<dbReference type="InterPro" id="IPR000235">
    <property type="entry name" value="Ribosomal_uS7"/>
</dbReference>
<evidence type="ECO:0000313" key="6">
    <source>
        <dbReference type="Proteomes" id="UP000319160"/>
    </source>
</evidence>
<evidence type="ECO:0000259" key="4">
    <source>
        <dbReference type="Pfam" id="PF00177"/>
    </source>
</evidence>
<evidence type="ECO:0000313" key="5">
    <source>
        <dbReference type="EMBL" id="TRX90833.1"/>
    </source>
</evidence>
<feature type="domain" description="Small ribosomal subunit protein uS7" evidence="4">
    <location>
        <begin position="112"/>
        <end position="282"/>
    </location>
</feature>
<keyword evidence="6" id="KW-1185">Reference proteome</keyword>
<comment type="caution">
    <text evidence="5">The sequence shown here is derived from an EMBL/GenBank/DDBJ whole genome shotgun (WGS) entry which is preliminary data.</text>
</comment>
<keyword evidence="3" id="KW-0687">Ribonucleoprotein</keyword>
<dbReference type="PANTHER" id="PTHR11205">
    <property type="entry name" value="RIBOSOMAL PROTEIN S7"/>
    <property type="match status" value="1"/>
</dbReference>
<dbReference type="STRING" id="2512241.A0A553HSB2"/>
<comment type="similarity">
    <text evidence="1">Belongs to the universal ribosomal protein uS7 family.</text>
</comment>
<dbReference type="GO" id="GO:1990904">
    <property type="term" value="C:ribonucleoprotein complex"/>
    <property type="evidence" value="ECO:0007669"/>
    <property type="project" value="UniProtKB-KW"/>
</dbReference>
<dbReference type="InterPro" id="IPR023798">
    <property type="entry name" value="Ribosomal_uS7_dom"/>
</dbReference>
<dbReference type="InterPro" id="IPR036823">
    <property type="entry name" value="Ribosomal_uS7_dom_sf"/>
</dbReference>
<evidence type="ECO:0000256" key="3">
    <source>
        <dbReference type="ARBA" id="ARBA00023274"/>
    </source>
</evidence>
<dbReference type="OrthoDB" id="9972728at2759"/>
<evidence type="ECO:0000256" key="2">
    <source>
        <dbReference type="ARBA" id="ARBA00022980"/>
    </source>
</evidence>
<dbReference type="Gene3D" id="1.10.455.10">
    <property type="entry name" value="Ribosomal protein S7 domain"/>
    <property type="match status" value="1"/>
</dbReference>
<name>A0A553HSB2_9PEZI</name>
<dbReference type="Proteomes" id="UP000319160">
    <property type="component" value="Unassembled WGS sequence"/>
</dbReference>
<protein>
    <recommendedName>
        <fullName evidence="4">Small ribosomal subunit protein uS7 domain-containing protein</fullName>
    </recommendedName>
</protein>
<dbReference type="EMBL" id="VFLP01000051">
    <property type="protein sequence ID" value="TRX90833.1"/>
    <property type="molecule type" value="Genomic_DNA"/>
</dbReference>
<dbReference type="GO" id="GO:0006412">
    <property type="term" value="P:translation"/>
    <property type="evidence" value="ECO:0007669"/>
    <property type="project" value="InterPro"/>
</dbReference>
<gene>
    <name evidence="5" type="ORF">FHL15_008237</name>
</gene>
<proteinExistence type="inferred from homology"/>
<accession>A0A553HSB2</accession>
<reference evidence="6" key="1">
    <citation type="submission" date="2019-06" db="EMBL/GenBank/DDBJ databases">
        <title>Draft genome sequence of the griseofulvin-producing fungus Xylaria cubensis strain G536.</title>
        <authorList>
            <person name="Mead M.E."/>
            <person name="Raja H.A."/>
            <person name="Steenwyk J.L."/>
            <person name="Knowles S.L."/>
            <person name="Oberlies N.H."/>
            <person name="Rokas A."/>
        </authorList>
    </citation>
    <scope>NUCLEOTIDE SEQUENCE [LARGE SCALE GENOMIC DNA]</scope>
    <source>
        <strain evidence="6">G536</strain>
    </source>
</reference>
<sequence length="297" mass="32662">MASKINPWRSLRCLAVRTRPSRAHQHVPTVTARAVVPLGMRGFADTISTPPPTNDGDLPPSEIIPQPYEPRPIEPFADNFMNEEAIAALEQAAAGQDALDLIAEGLKYGMPKPPSKQDQLQNRHHPVIHQITRMLMRDGKLSKAEKHVSLILNYLRTSPPPKISPARPLLPGAPPPEQLPLNPLLYLTLAIDSVAPIVRVRSLKGMAGGGSALDVPEPIDARARRRQAIIWILDIVNKKRSMGSGRKQFAARFGQEIVSVVEGRSAAWDRRQLLHKTGTASRANLAHPALVGFKRKF</sequence>
<keyword evidence="2" id="KW-0689">Ribosomal protein</keyword>
<dbReference type="SUPFAM" id="SSF47973">
    <property type="entry name" value="Ribosomal protein S7"/>
    <property type="match status" value="1"/>
</dbReference>
<organism evidence="5 6">
    <name type="scientific">Xylaria flabelliformis</name>
    <dbReference type="NCBI Taxonomy" id="2512241"/>
    <lineage>
        <taxon>Eukaryota</taxon>
        <taxon>Fungi</taxon>
        <taxon>Dikarya</taxon>
        <taxon>Ascomycota</taxon>
        <taxon>Pezizomycotina</taxon>
        <taxon>Sordariomycetes</taxon>
        <taxon>Xylariomycetidae</taxon>
        <taxon>Xylariales</taxon>
        <taxon>Xylariaceae</taxon>
        <taxon>Xylaria</taxon>
    </lineage>
</organism>
<dbReference type="AlphaFoldDB" id="A0A553HSB2"/>
<evidence type="ECO:0000256" key="1">
    <source>
        <dbReference type="ARBA" id="ARBA00007151"/>
    </source>
</evidence>
<dbReference type="Pfam" id="PF00177">
    <property type="entry name" value="Ribosomal_S7"/>
    <property type="match status" value="1"/>
</dbReference>